<gene>
    <name evidence="2" type="ORF">OC842_002771</name>
</gene>
<keyword evidence="1" id="KW-0732">Signal</keyword>
<sequence>MRTSVTALVAGAALAAAVVNAASLSRLNIAVGPHSPVFSNATTLGRSIPVLHRRGSLSVDSPCSFDSDCSTGFCSLGFRVGVYSGQGASKTCQPMPYGGPCSASSDCGTKNCNQGRCDYDQSAAKSCAIPIDCPSGACNYDTCYPAPGETCNPEFGCPATCEPTNTCGKLYDSFFCISDDQCLSGRCSDPINFCGTSVGYDTSTVIRDQQCFDARVCLPPTFGQTCASESIVEQCQTDALTCDSSTTTCTRKPNGANCHYQAQCLSYTCGRHPYNPGRDQKCLALPGGTPCVQDAQCGTGVCSGGTCSVGVGGSECFWNADFARGCFHVVDDDLHYYHHRSGDDDDDGTDEHEHFIYHHQHFAQHHGHIHNHDFDHLINCFQDLDDNLHVDHEHQHINTGQHIKLNIHVDDNDVEAGANQYVHIRIRILIDIGDFQVGVKYFNNDEHGDDEQAFQHQHNDHVLPHNFQADVGRFILFHNDLQADVDRHADFDHDEADKYIGINFYHEQAQHH</sequence>
<name>A0AAN6JLD4_9BASI</name>
<keyword evidence="3" id="KW-1185">Reference proteome</keyword>
<feature type="chain" id="PRO_5042988219" evidence="1">
    <location>
        <begin position="22"/>
        <end position="512"/>
    </location>
</feature>
<protein>
    <submittedName>
        <fullName evidence="2">Uncharacterized protein</fullName>
    </submittedName>
</protein>
<dbReference type="AlphaFoldDB" id="A0AAN6JLD4"/>
<dbReference type="Proteomes" id="UP001176521">
    <property type="component" value="Unassembled WGS sequence"/>
</dbReference>
<comment type="caution">
    <text evidence="2">The sequence shown here is derived from an EMBL/GenBank/DDBJ whole genome shotgun (WGS) entry which is preliminary data.</text>
</comment>
<organism evidence="2 3">
    <name type="scientific">Tilletia horrida</name>
    <dbReference type="NCBI Taxonomy" id="155126"/>
    <lineage>
        <taxon>Eukaryota</taxon>
        <taxon>Fungi</taxon>
        <taxon>Dikarya</taxon>
        <taxon>Basidiomycota</taxon>
        <taxon>Ustilaginomycotina</taxon>
        <taxon>Exobasidiomycetes</taxon>
        <taxon>Tilletiales</taxon>
        <taxon>Tilletiaceae</taxon>
        <taxon>Tilletia</taxon>
    </lineage>
</organism>
<evidence type="ECO:0000313" key="2">
    <source>
        <dbReference type="EMBL" id="KAK0534070.1"/>
    </source>
</evidence>
<reference evidence="2" key="1">
    <citation type="journal article" date="2023" name="PhytoFront">
        <title>Draft Genome Resources of Seven Strains of Tilletia horrida, Causal Agent of Kernel Smut of Rice.</title>
        <authorList>
            <person name="Khanal S."/>
            <person name="Antony Babu S."/>
            <person name="Zhou X.G."/>
        </authorList>
    </citation>
    <scope>NUCLEOTIDE SEQUENCE</scope>
    <source>
        <strain evidence="2">TX3</strain>
    </source>
</reference>
<accession>A0AAN6JLD4</accession>
<evidence type="ECO:0000313" key="3">
    <source>
        <dbReference type="Proteomes" id="UP001176521"/>
    </source>
</evidence>
<evidence type="ECO:0000256" key="1">
    <source>
        <dbReference type="SAM" id="SignalP"/>
    </source>
</evidence>
<dbReference type="EMBL" id="JAPDMQ010000124">
    <property type="protein sequence ID" value="KAK0534070.1"/>
    <property type="molecule type" value="Genomic_DNA"/>
</dbReference>
<proteinExistence type="predicted"/>
<feature type="signal peptide" evidence="1">
    <location>
        <begin position="1"/>
        <end position="21"/>
    </location>
</feature>